<keyword evidence="2" id="KW-0812">Transmembrane</keyword>
<dbReference type="AlphaFoldDB" id="A0A8S1HUU2"/>
<organism evidence="4 5">
    <name type="scientific">Caenorhabditis auriculariae</name>
    <dbReference type="NCBI Taxonomy" id="2777116"/>
    <lineage>
        <taxon>Eukaryota</taxon>
        <taxon>Metazoa</taxon>
        <taxon>Ecdysozoa</taxon>
        <taxon>Nematoda</taxon>
        <taxon>Chromadorea</taxon>
        <taxon>Rhabditida</taxon>
        <taxon>Rhabditina</taxon>
        <taxon>Rhabditomorpha</taxon>
        <taxon>Rhabditoidea</taxon>
        <taxon>Rhabditidae</taxon>
        <taxon>Peloderinae</taxon>
        <taxon>Caenorhabditis</taxon>
    </lineage>
</organism>
<evidence type="ECO:0000256" key="2">
    <source>
        <dbReference type="SAM" id="Phobius"/>
    </source>
</evidence>
<proteinExistence type="predicted"/>
<reference evidence="4" key="1">
    <citation type="submission" date="2020-10" db="EMBL/GenBank/DDBJ databases">
        <authorList>
            <person name="Kikuchi T."/>
        </authorList>
    </citation>
    <scope>NUCLEOTIDE SEQUENCE</scope>
    <source>
        <strain evidence="4">NKZ352</strain>
    </source>
</reference>
<gene>
    <name evidence="4" type="ORF">CAUJ_LOCUS14207</name>
</gene>
<comment type="caution">
    <text evidence="4">The sequence shown here is derived from an EMBL/GenBank/DDBJ whole genome shotgun (WGS) entry which is preliminary data.</text>
</comment>
<evidence type="ECO:0000313" key="4">
    <source>
        <dbReference type="EMBL" id="CAD6198301.1"/>
    </source>
</evidence>
<name>A0A8S1HUU2_9PELO</name>
<evidence type="ECO:0000313" key="5">
    <source>
        <dbReference type="Proteomes" id="UP000835052"/>
    </source>
</evidence>
<keyword evidence="3" id="KW-0732">Signal</keyword>
<evidence type="ECO:0000256" key="1">
    <source>
        <dbReference type="SAM" id="MobiDB-lite"/>
    </source>
</evidence>
<keyword evidence="5" id="KW-1185">Reference proteome</keyword>
<protein>
    <recommendedName>
        <fullName evidence="6">Receptor L-domain domain-containing protein</fullName>
    </recommendedName>
</protein>
<keyword evidence="2" id="KW-1133">Transmembrane helix</keyword>
<evidence type="ECO:0008006" key="6">
    <source>
        <dbReference type="Google" id="ProtNLM"/>
    </source>
</evidence>
<keyword evidence="2" id="KW-0472">Membrane</keyword>
<dbReference type="Proteomes" id="UP000835052">
    <property type="component" value="Unassembled WGS sequence"/>
</dbReference>
<evidence type="ECO:0000256" key="3">
    <source>
        <dbReference type="SAM" id="SignalP"/>
    </source>
</evidence>
<feature type="transmembrane region" description="Helical" evidence="2">
    <location>
        <begin position="209"/>
        <end position="233"/>
    </location>
</feature>
<feature type="chain" id="PRO_5035839706" description="Receptor L-domain domain-containing protein" evidence="3">
    <location>
        <begin position="30"/>
        <end position="285"/>
    </location>
</feature>
<dbReference type="EMBL" id="CAJGYM010000121">
    <property type="protein sequence ID" value="CAD6198301.1"/>
    <property type="molecule type" value="Genomic_DNA"/>
</dbReference>
<feature type="signal peptide" evidence="3">
    <location>
        <begin position="1"/>
        <end position="29"/>
    </location>
</feature>
<accession>A0A8S1HUU2</accession>
<sequence length="285" mass="31556">MMWNRVKGSLNVKLLLMIAMMNLFSVVLTESCCQRPMYAYKDGDAVPPECVSVTCTEATIYADGSRGYQGVHSYLFRATKISSLTLIGNVTLFYMDVLKEVVHKGPGPALTLRYANLGEDTFKSLKTIKVDDVTIYCNGSNKLIEIEGKLLDDVLHRLYKVGNKTLEACKLLTTTQPSVPVATQEACVPNSNLQKAVENVEKECSSNDLALYITSLSSGILLILLIASIVFSVQMYRKLRLNQNRIFTIEAPSGIQTADESAPEAQKDRKMAGVDFPIRERKSLP</sequence>
<feature type="compositionally biased region" description="Basic and acidic residues" evidence="1">
    <location>
        <begin position="265"/>
        <end position="285"/>
    </location>
</feature>
<feature type="region of interest" description="Disordered" evidence="1">
    <location>
        <begin position="256"/>
        <end position="285"/>
    </location>
</feature>